<dbReference type="InParanoid" id="E9DTY7"/>
<dbReference type="PROSITE" id="PS00769">
    <property type="entry name" value="TRANSTHYRETIN_2"/>
    <property type="match status" value="1"/>
</dbReference>
<evidence type="ECO:0000256" key="5">
    <source>
        <dbReference type="ARBA" id="ARBA00012609"/>
    </source>
</evidence>
<evidence type="ECO:0000256" key="1">
    <source>
        <dbReference type="ARBA" id="ARBA00001043"/>
    </source>
</evidence>
<dbReference type="PROSITE" id="PS00768">
    <property type="entry name" value="TRANSTHYRETIN_1"/>
    <property type="match status" value="1"/>
</dbReference>
<evidence type="ECO:0000259" key="8">
    <source>
        <dbReference type="Pfam" id="PF00576"/>
    </source>
</evidence>
<dbReference type="InterPro" id="IPR023416">
    <property type="entry name" value="Transthyretin/HIU_hydrolase_d"/>
</dbReference>
<dbReference type="KEGG" id="maw:19245396"/>
<dbReference type="eggNOG" id="KOG3006">
    <property type="taxonomic scope" value="Eukaryota"/>
</dbReference>
<dbReference type="InterPro" id="IPR014306">
    <property type="entry name" value="Hydroxyisourate_hydrolase"/>
</dbReference>
<dbReference type="CDD" id="cd05822">
    <property type="entry name" value="TLP_HIUase"/>
    <property type="match status" value="1"/>
</dbReference>
<dbReference type="STRING" id="655827.E9DTY7"/>
<evidence type="ECO:0000256" key="3">
    <source>
        <dbReference type="ARBA" id="ARBA00009850"/>
    </source>
</evidence>
<accession>E9DTY7</accession>
<reference evidence="9 10" key="1">
    <citation type="journal article" date="2011" name="PLoS Genet.">
        <title>Genome sequencing and comparative transcriptomics of the model entomopathogenic fungi Metarhizium anisopliae and M. acridum.</title>
        <authorList>
            <person name="Gao Q."/>
            <person name="Jin K."/>
            <person name="Ying S.H."/>
            <person name="Zhang Y."/>
            <person name="Xiao G."/>
            <person name="Shang Y."/>
            <person name="Duan Z."/>
            <person name="Hu X."/>
            <person name="Xie X.Q."/>
            <person name="Zhou G."/>
            <person name="Peng G."/>
            <person name="Luo Z."/>
            <person name="Huang W."/>
            <person name="Wang B."/>
            <person name="Fang W."/>
            <person name="Wang S."/>
            <person name="Zhong Y."/>
            <person name="Ma L.J."/>
            <person name="St Leger R.J."/>
            <person name="Zhao G.P."/>
            <person name="Pei Y."/>
            <person name="Feng M.G."/>
            <person name="Xia Y."/>
            <person name="Wang C."/>
        </authorList>
    </citation>
    <scope>NUCLEOTIDE SEQUENCE [LARGE SCALE GENOMIC DNA]</scope>
    <source>
        <strain evidence="9 10">CQMa 102</strain>
    </source>
</reference>
<dbReference type="InterPro" id="IPR023419">
    <property type="entry name" value="Transthyretin_CS"/>
</dbReference>
<dbReference type="GO" id="GO:0006144">
    <property type="term" value="P:purine nucleobase metabolic process"/>
    <property type="evidence" value="ECO:0007669"/>
    <property type="project" value="UniProtKB-KW"/>
</dbReference>
<keyword evidence="10" id="KW-1185">Reference proteome</keyword>
<dbReference type="Proteomes" id="UP000002499">
    <property type="component" value="Unassembled WGS sequence"/>
</dbReference>
<comment type="subunit">
    <text evidence="4">Homotetramer.</text>
</comment>
<dbReference type="InterPro" id="IPR023418">
    <property type="entry name" value="Thyroxine_BS"/>
</dbReference>
<comment type="catalytic activity">
    <reaction evidence="1">
        <text>5-hydroxyisourate + H2O = 5-hydroxy-2-oxo-4-ureido-2,5-dihydro-1H-imidazole-5-carboxylate + H(+)</text>
        <dbReference type="Rhea" id="RHEA:23736"/>
        <dbReference type="ChEBI" id="CHEBI:15377"/>
        <dbReference type="ChEBI" id="CHEBI:15378"/>
        <dbReference type="ChEBI" id="CHEBI:18072"/>
        <dbReference type="ChEBI" id="CHEBI:58639"/>
        <dbReference type="EC" id="3.5.2.17"/>
    </reaction>
</comment>
<keyword evidence="7" id="KW-0378">Hydrolase</keyword>
<dbReference type="EC" id="3.5.2.17" evidence="5"/>
<dbReference type="Gene3D" id="3.40.50.2000">
    <property type="entry name" value="Glycogen Phosphorylase B"/>
    <property type="match status" value="1"/>
</dbReference>
<dbReference type="SUPFAM" id="SSF49472">
    <property type="entry name" value="Transthyretin (synonym: prealbumin)"/>
    <property type="match status" value="1"/>
</dbReference>
<organism evidence="10">
    <name type="scientific">Metarhizium acridum (strain CQMa 102)</name>
    <dbReference type="NCBI Taxonomy" id="655827"/>
    <lineage>
        <taxon>Eukaryota</taxon>
        <taxon>Fungi</taxon>
        <taxon>Dikarya</taxon>
        <taxon>Ascomycota</taxon>
        <taxon>Pezizomycotina</taxon>
        <taxon>Sordariomycetes</taxon>
        <taxon>Hypocreomycetidae</taxon>
        <taxon>Hypocreales</taxon>
        <taxon>Clavicipitaceae</taxon>
        <taxon>Metarhizium</taxon>
    </lineage>
</organism>
<dbReference type="InterPro" id="IPR036817">
    <property type="entry name" value="Transthyretin/HIU_hydrolase_sf"/>
</dbReference>
<comment type="function">
    <text evidence="2">Catalyzes the hydrolysis of 5-hydroxyisourate (HIU) to 2-oxo-4-hydroxy-4-carboxy-5-ureidoimidazoline (OHCU).</text>
</comment>
<gene>
    <name evidence="9" type="ORF">MAC_01085</name>
</gene>
<evidence type="ECO:0000313" key="9">
    <source>
        <dbReference type="EMBL" id="EFY92847.1"/>
    </source>
</evidence>
<name>E9DTY7_METAQ</name>
<dbReference type="OrthoDB" id="10265230at2759"/>
<dbReference type="Pfam" id="PF00576">
    <property type="entry name" value="Transthyretin"/>
    <property type="match status" value="1"/>
</dbReference>
<keyword evidence="6" id="KW-0659">Purine metabolism</keyword>
<dbReference type="GO" id="GO:0033971">
    <property type="term" value="F:hydroxyisourate hydrolase activity"/>
    <property type="evidence" value="ECO:0007669"/>
    <property type="project" value="UniProtKB-EC"/>
</dbReference>
<proteinExistence type="inferred from homology"/>
<evidence type="ECO:0000256" key="6">
    <source>
        <dbReference type="ARBA" id="ARBA00022631"/>
    </source>
</evidence>
<dbReference type="Gene3D" id="2.60.40.180">
    <property type="entry name" value="Transthyretin/hydroxyisourate hydrolase domain"/>
    <property type="match status" value="1"/>
</dbReference>
<comment type="similarity">
    <text evidence="3">Belongs to the transthyretin family. 5-hydroxyisourate hydrolase subfamily.</text>
</comment>
<evidence type="ECO:0000313" key="10">
    <source>
        <dbReference type="Proteomes" id="UP000002499"/>
    </source>
</evidence>
<dbReference type="EMBL" id="GL698473">
    <property type="protein sequence ID" value="EFY92847.1"/>
    <property type="molecule type" value="Genomic_DNA"/>
</dbReference>
<dbReference type="GeneID" id="19245396"/>
<sequence>MNGVPTKFAGETEEKPEVARRAKWAGFAYNLKMQTPSAEQIRDAVDAVFADDGCRVRVGELRRENEESDALGTIERQIYTLALRYTPKCNSARKKYPSHTQPKVTITCGLIAQPPGPPTMAAKDAITCHVLDTTAGRPAKSIRVRLEGPRGSQPAKEFESITDDDGRIKVWLPYSSATASGEVPVYTLDDVLGQVEGSSTWTLRFDIEGYYGEGKTFFPEAVVVFRVQKGQHYHVPLLLSPYSYTTYRGS</sequence>
<evidence type="ECO:0000256" key="7">
    <source>
        <dbReference type="ARBA" id="ARBA00022801"/>
    </source>
</evidence>
<dbReference type="PANTHER" id="PTHR10395:SF7">
    <property type="entry name" value="5-HYDROXYISOURATE HYDROLASE"/>
    <property type="match status" value="1"/>
</dbReference>
<evidence type="ECO:0000256" key="2">
    <source>
        <dbReference type="ARBA" id="ARBA00002704"/>
    </source>
</evidence>
<evidence type="ECO:0000256" key="4">
    <source>
        <dbReference type="ARBA" id="ARBA00011881"/>
    </source>
</evidence>
<dbReference type="PANTHER" id="PTHR10395">
    <property type="entry name" value="URICASE AND TRANSTHYRETIN-RELATED"/>
    <property type="match status" value="1"/>
</dbReference>
<dbReference type="AlphaFoldDB" id="E9DTY7"/>
<feature type="domain" description="Transthyretin/hydroxyisourate hydrolase" evidence="8">
    <location>
        <begin position="126"/>
        <end position="249"/>
    </location>
</feature>
<dbReference type="NCBIfam" id="TIGR02962">
    <property type="entry name" value="hdxy_isourate"/>
    <property type="match status" value="1"/>
</dbReference>
<dbReference type="SUPFAM" id="SSF53756">
    <property type="entry name" value="UDP-Glycosyltransferase/glycogen phosphorylase"/>
    <property type="match status" value="1"/>
</dbReference>
<dbReference type="HOGENOM" id="CLU_1111616_0_0_1"/>
<protein>
    <recommendedName>
        <fullName evidence="5">hydroxyisourate hydrolase</fullName>
        <ecNumber evidence="5">3.5.2.17</ecNumber>
    </recommendedName>
</protein>